<evidence type="ECO:0000313" key="9">
    <source>
        <dbReference type="Proteomes" id="UP000285405"/>
    </source>
</evidence>
<dbReference type="SMART" id="SM00249">
    <property type="entry name" value="PHD"/>
    <property type="match status" value="2"/>
</dbReference>
<dbReference type="InterPro" id="IPR019786">
    <property type="entry name" value="Zinc_finger_PHD-type_CS"/>
</dbReference>
<dbReference type="InterPro" id="IPR052819">
    <property type="entry name" value="Chromatin_regulatory_protein"/>
</dbReference>
<feature type="compositionally biased region" description="Polar residues" evidence="6">
    <location>
        <begin position="587"/>
        <end position="610"/>
    </location>
</feature>
<dbReference type="Pfam" id="PF00628">
    <property type="entry name" value="PHD"/>
    <property type="match status" value="1"/>
</dbReference>
<dbReference type="PROSITE" id="PS01359">
    <property type="entry name" value="ZF_PHD_1"/>
    <property type="match status" value="1"/>
</dbReference>
<dbReference type="CDD" id="cd15534">
    <property type="entry name" value="PHD2_PHF12_Rco1"/>
    <property type="match status" value="1"/>
</dbReference>
<dbReference type="CDD" id="cd01089">
    <property type="entry name" value="PA2G4-like"/>
    <property type="match status" value="1"/>
</dbReference>
<reference evidence="8 9" key="1">
    <citation type="journal article" date="2018" name="BMC Genomics">
        <title>Comparative genome analyses reveal sequence features reflecting distinct modes of host-adaptation between dicot and monocot powdery mildew.</title>
        <authorList>
            <person name="Wu Y."/>
            <person name="Ma X."/>
            <person name="Pan Z."/>
            <person name="Kale S.D."/>
            <person name="Song Y."/>
            <person name="King H."/>
            <person name="Zhang Q."/>
            <person name="Presley C."/>
            <person name="Deng X."/>
            <person name="Wei C.I."/>
            <person name="Xiao S."/>
        </authorList>
    </citation>
    <scope>NUCLEOTIDE SEQUENCE [LARGE SCALE GENOMIC DNA]</scope>
    <source>
        <strain evidence="8">UCSC1</strain>
    </source>
</reference>
<dbReference type="OrthoDB" id="5876363at2759"/>
<feature type="compositionally biased region" description="Polar residues" evidence="6">
    <location>
        <begin position="557"/>
        <end position="570"/>
    </location>
</feature>
<proteinExistence type="inferred from homology"/>
<feature type="region of interest" description="Disordered" evidence="6">
    <location>
        <begin position="1091"/>
        <end position="1174"/>
    </location>
</feature>
<comment type="similarity">
    <text evidence="1">Belongs to the peptidase M24 family.</text>
</comment>
<evidence type="ECO:0000313" key="8">
    <source>
        <dbReference type="EMBL" id="RKF73905.1"/>
    </source>
</evidence>
<dbReference type="InterPro" id="IPR036388">
    <property type="entry name" value="WH-like_DNA-bd_sf"/>
</dbReference>
<dbReference type="InterPro" id="IPR019787">
    <property type="entry name" value="Znf_PHD-finger"/>
</dbReference>
<comment type="caution">
    <text evidence="8">The sequence shown here is derived from an EMBL/GenBank/DDBJ whole genome shotgun (WGS) entry which is preliminary data.</text>
</comment>
<dbReference type="FunFam" id="1.10.10.10:FF:000029">
    <property type="entry name" value="Proliferation-associated 2G4, a"/>
    <property type="match status" value="1"/>
</dbReference>
<dbReference type="Gene3D" id="1.10.10.10">
    <property type="entry name" value="Winged helix-like DNA-binding domain superfamily/Winged helix DNA-binding domain"/>
    <property type="match status" value="1"/>
</dbReference>
<evidence type="ECO:0000256" key="6">
    <source>
        <dbReference type="SAM" id="MobiDB-lite"/>
    </source>
</evidence>
<feature type="region of interest" description="Disordered" evidence="6">
    <location>
        <begin position="1554"/>
        <end position="1576"/>
    </location>
</feature>
<dbReference type="InterPro" id="IPR036390">
    <property type="entry name" value="WH_DNA-bd_sf"/>
</dbReference>
<accession>A0A420IH96</accession>
<dbReference type="InterPro" id="IPR036005">
    <property type="entry name" value="Creatinase/aminopeptidase-like"/>
</dbReference>
<evidence type="ECO:0000256" key="1">
    <source>
        <dbReference type="ARBA" id="ARBA00007319"/>
    </source>
</evidence>
<feature type="compositionally biased region" description="Low complexity" evidence="6">
    <location>
        <begin position="1103"/>
        <end position="1119"/>
    </location>
</feature>
<feature type="domain" description="PHD-type" evidence="7">
    <location>
        <begin position="1180"/>
        <end position="1230"/>
    </location>
</feature>
<evidence type="ECO:0000256" key="3">
    <source>
        <dbReference type="ARBA" id="ARBA00022771"/>
    </source>
</evidence>
<dbReference type="FunFam" id="3.90.230.10:FF:000016">
    <property type="entry name" value="Putative curved dna-binding protein"/>
    <property type="match status" value="1"/>
</dbReference>
<evidence type="ECO:0000256" key="2">
    <source>
        <dbReference type="ARBA" id="ARBA00022723"/>
    </source>
</evidence>
<dbReference type="InterPro" id="IPR013083">
    <property type="entry name" value="Znf_RING/FYVE/PHD"/>
</dbReference>
<dbReference type="PROSITE" id="PS50016">
    <property type="entry name" value="ZF_PHD_2"/>
    <property type="match status" value="1"/>
</dbReference>
<dbReference type="CDD" id="cd15535">
    <property type="entry name" value="PHD1_Rco1"/>
    <property type="match status" value="1"/>
</dbReference>
<sequence length="1576" mass="173667">MVEKKEIEEIDYTLKNPETLTKYKNAAQISQKVLEAVSALCVAGEKIVTICEKGDQLLNEELSKVYRGKKITKGISHPTTVSPSSFVTPFTPLSSDEAEASITLKEEESVKIQLGAQIDGFGTIVCDTIIIPSINDDKGEIVGRKADLVLANYYANEVLLRLMIPPGLLSTGNDEEKAQAAKEKPPSQSKITQYLERVVKSFDCNLVEQTTSWQFERNEIEGKKKIILAGEGAKNEGVPEVNEVWGVEVGVSLGSGKVKNLENRATLHRRTNLTYALKRPSSKKILNEVVKKFGVFPFSLRQLEDERDAKVGVVECVRGNVFRQYDVIGTKDGEPVARTFTTIAITKNGLQKLASPPQLDISKFKTEKKITDEEILKILELPLVKESKLKNKTKKKSIKKTTATGDEEDSNNLNIGVVIVAATGKEREGDRILRAMSSLNTRPMRSRLSNNLVTEARLATVETSDTKLNKSSIGQTVLDGWVEPAVPPQRPSYADAGIERHGVVQNMAPLGSRPSLKVLKAAALLEGVEGLIRPVRHRKNESSNSSAPARSILTPELSETATSDASQSLPEYQREKNPSFEPKKKQSSLPNGPEEQTNSLKNSTAPTARSHSFGHPISEMKQVVGFTDANTSDSEISRLEFSQSPIIPPRTGQDGLPLVNLAQTDRVVELAVQNAIERKRWPTAYALRTLYDDNRGDISFVRLLEAVYYNYATEQDLDEFERLLKPKKFEGRKDRTGELYFNGDGNNPPTLRPIFSAIEALNPPAPAYVTPYNSLPSYKSTSALKESSKTRDDSPIIIDVSNTPSPSLEPKHIHKKSRTDSYFGNNSVDSNSTSAVNSTVVELPPQTTENEVKLKSRSCSLISSSSLSSVDVNLIEEVSVSPIQSVSNHGLARLGLFGAQPAFISPYASANNFKEAASSADSEARSRAKLSIAPQKPGPKIHTFSVSSSSNNTISSSSNIASEKLSGQLETVRALKANSTKNLDIVIVNPSSKKKTSKVDTKVAPYDVNDEHSIKRRNAKELTNSSTSVKMTESFERMSSQLSVALERKDPEVKTGENVSLAPNLLAKRTQKVRLNHNTPQRITFHHEGDSISHFGLQPDGKINSSTSSPISNPSYTSSTVKKNSNVTGLRTKSSMNIDNSLAHSPIKKKPGTSAEISKANNDRSSHVRNNNYGNNDDNDDFCASCGGNGEVVCCDGESCKRSFHFKCVDPPMMPDSLPEIWFCNECQGKQTSQQEEKSGPFGLLLLQLEGKNPGALSLPSEIRGYFEGVKTGPNGEYEEIVAAKPRATNRNGWEETPDYFRKRDNKGKPILCHSCGLQAEAPDRVIIPCSFCNLYWHLDCVDMPLAKEPAPGRLWQCQAHVDDLLRLIPSSLGPAHRFRKIKGVPLIHPEFSRGLKNHGHIEIDNDQTDEEADSNLTFYEERPFGRIAKISEQSIKLDFLLKVKREGGGYTRARFSDARKRKIRSWSEINLSEQQAALNLTALANSDPSLKGLNNLISALLVEAPPNVINMIAQGDAENLASDRSQISLSDRKSLMALKILIDKRLSYLDEPKEEEPFRKKLRKSKRTSAVSLKK</sequence>
<dbReference type="Proteomes" id="UP000285405">
    <property type="component" value="Unassembled WGS sequence"/>
</dbReference>
<gene>
    <name evidence="8" type="ORF">GcC1_087001</name>
</gene>
<dbReference type="PANTHER" id="PTHR47636:SF1">
    <property type="entry name" value="TRANSCRIPTIONAL REGULATORY PROTEIN RCO1"/>
    <property type="match status" value="1"/>
</dbReference>
<dbReference type="SUPFAM" id="SSF55920">
    <property type="entry name" value="Creatinase/aminopeptidase"/>
    <property type="match status" value="1"/>
</dbReference>
<evidence type="ECO:0000256" key="5">
    <source>
        <dbReference type="PROSITE-ProRule" id="PRU00146"/>
    </source>
</evidence>
<feature type="compositionally biased region" description="Low complexity" evidence="6">
    <location>
        <begin position="825"/>
        <end position="837"/>
    </location>
</feature>
<feature type="compositionally biased region" description="Basic residues" evidence="6">
    <location>
        <begin position="1561"/>
        <end position="1576"/>
    </location>
</feature>
<dbReference type="GO" id="GO:0006357">
    <property type="term" value="P:regulation of transcription by RNA polymerase II"/>
    <property type="evidence" value="ECO:0007669"/>
    <property type="project" value="TreeGrafter"/>
</dbReference>
<dbReference type="EMBL" id="MCBR01008763">
    <property type="protein sequence ID" value="RKF73905.1"/>
    <property type="molecule type" value="Genomic_DNA"/>
</dbReference>
<feature type="region of interest" description="Disordered" evidence="6">
    <location>
        <begin position="536"/>
        <end position="615"/>
    </location>
</feature>
<dbReference type="GO" id="GO:0008270">
    <property type="term" value="F:zinc ion binding"/>
    <property type="evidence" value="ECO:0007669"/>
    <property type="project" value="UniProtKB-KW"/>
</dbReference>
<feature type="compositionally biased region" description="Basic and acidic residues" evidence="6">
    <location>
        <begin position="572"/>
        <end position="584"/>
    </location>
</feature>
<dbReference type="GO" id="GO:0032221">
    <property type="term" value="C:Rpd3S complex"/>
    <property type="evidence" value="ECO:0007669"/>
    <property type="project" value="TreeGrafter"/>
</dbReference>
<protein>
    <submittedName>
        <fullName evidence="8">Putative phd-finger domain-containing protein</fullName>
    </submittedName>
</protein>
<dbReference type="Gene3D" id="3.30.40.10">
    <property type="entry name" value="Zinc/RING finger domain, C3HC4 (zinc finger)"/>
    <property type="match status" value="2"/>
</dbReference>
<dbReference type="InterPro" id="IPR011011">
    <property type="entry name" value="Znf_FYVE_PHD"/>
</dbReference>
<dbReference type="SUPFAM" id="SSF46785">
    <property type="entry name" value="Winged helix' DNA-binding domain"/>
    <property type="match status" value="1"/>
</dbReference>
<feature type="compositionally biased region" description="Low complexity" evidence="6">
    <location>
        <begin position="945"/>
        <end position="959"/>
    </location>
</feature>
<feature type="compositionally biased region" description="Polar residues" evidence="6">
    <location>
        <begin position="1120"/>
        <end position="1143"/>
    </location>
</feature>
<dbReference type="InterPro" id="IPR001965">
    <property type="entry name" value="Znf_PHD"/>
</dbReference>
<name>A0A420IH96_9PEZI</name>
<evidence type="ECO:0000259" key="7">
    <source>
        <dbReference type="PROSITE" id="PS50016"/>
    </source>
</evidence>
<dbReference type="SUPFAM" id="SSF57903">
    <property type="entry name" value="FYVE/PHD zinc finger"/>
    <property type="match status" value="2"/>
</dbReference>
<keyword evidence="4" id="KW-0862">Zinc</keyword>
<evidence type="ECO:0000256" key="4">
    <source>
        <dbReference type="ARBA" id="ARBA00022833"/>
    </source>
</evidence>
<organism evidence="8 9">
    <name type="scientific">Golovinomyces cichoracearum</name>
    <dbReference type="NCBI Taxonomy" id="62708"/>
    <lineage>
        <taxon>Eukaryota</taxon>
        <taxon>Fungi</taxon>
        <taxon>Dikarya</taxon>
        <taxon>Ascomycota</taxon>
        <taxon>Pezizomycotina</taxon>
        <taxon>Leotiomycetes</taxon>
        <taxon>Erysiphales</taxon>
        <taxon>Erysiphaceae</taxon>
        <taxon>Golovinomyces</taxon>
    </lineage>
</organism>
<feature type="region of interest" description="Disordered" evidence="6">
    <location>
        <begin position="783"/>
        <end position="837"/>
    </location>
</feature>
<keyword evidence="2" id="KW-0479">Metal-binding</keyword>
<dbReference type="PANTHER" id="PTHR47636">
    <property type="entry name" value="TRANSCRIPTIONAL REGULATORY PROTEIN RCO1"/>
    <property type="match status" value="1"/>
</dbReference>
<feature type="region of interest" description="Disordered" evidence="6">
    <location>
        <begin position="934"/>
        <end position="959"/>
    </location>
</feature>
<dbReference type="Gene3D" id="3.90.230.10">
    <property type="entry name" value="Creatinase/methionine aminopeptidase superfamily"/>
    <property type="match status" value="1"/>
</dbReference>
<keyword evidence="3 5" id="KW-0863">Zinc-finger</keyword>